<dbReference type="PROSITE" id="PS00518">
    <property type="entry name" value="ZF_RING_1"/>
    <property type="match status" value="1"/>
</dbReference>
<dbReference type="InterPro" id="IPR001841">
    <property type="entry name" value="Znf_RING"/>
</dbReference>
<dbReference type="SUPFAM" id="SSF90229">
    <property type="entry name" value="CCCH zinc finger"/>
    <property type="match status" value="1"/>
</dbReference>
<feature type="domain" description="RING-type" evidence="12">
    <location>
        <begin position="119"/>
        <end position="171"/>
    </location>
</feature>
<dbReference type="SUPFAM" id="SSF57850">
    <property type="entry name" value="RING/U-box"/>
    <property type="match status" value="1"/>
</dbReference>
<evidence type="ECO:0000256" key="11">
    <source>
        <dbReference type="PROSITE-ProRule" id="PRU00723"/>
    </source>
</evidence>
<accession>A0A3Q3JR68</accession>
<dbReference type="FunFam" id="3.30.40.10:FF:000117">
    <property type="entry name" value="Probable E3 ubiquitin-protein ligase makorin-1"/>
    <property type="match status" value="1"/>
</dbReference>
<dbReference type="InterPro" id="IPR045072">
    <property type="entry name" value="MKRN-like"/>
</dbReference>
<reference evidence="14" key="2">
    <citation type="submission" date="2025-09" db="UniProtKB">
        <authorList>
            <consortium name="Ensembl"/>
        </authorList>
    </citation>
    <scope>IDENTIFICATION</scope>
</reference>
<name>A0A3Q3JR68_MONAL</name>
<dbReference type="InterPro" id="IPR000571">
    <property type="entry name" value="Znf_CCCH"/>
</dbReference>
<sequence>MNTPLRLEHLHEPSRGPANRRGCIRVMLCDRRMTLFLKRAISISSWLFRMTMFVSISPSIFLPRKITALSVTTLAVEGPLTLASMLLLLFPEASVGLASGAMLATASSPGASADKDMVCGVCLEVVFNKDDPRERRFGILPNCRHCYCLTCIRTWRSVKHLDNVKACPECRIRSPFFIPSNYWVEDEHEKQRLIQTHKNSMARKPCRYFNEGHCRFGSYCFYKHNLRERVQPPRGAPQQQQEEESRDSRTVLCLDRASPLCGFFFAFVVYHCAIKKKVDSSLFGIPEVL</sequence>
<evidence type="ECO:0000256" key="7">
    <source>
        <dbReference type="ARBA" id="ARBA00022771"/>
    </source>
</evidence>
<dbReference type="PANTHER" id="PTHR11224:SF37">
    <property type="entry name" value="E3 UBIQUITIN-PROTEIN LIGASE MAKORIN-1"/>
    <property type="match status" value="1"/>
</dbReference>
<dbReference type="STRING" id="43700.ENSMALP00000022998"/>
<evidence type="ECO:0000259" key="12">
    <source>
        <dbReference type="PROSITE" id="PS50089"/>
    </source>
</evidence>
<dbReference type="Gene3D" id="2.30.30.1190">
    <property type="match status" value="1"/>
</dbReference>
<organism evidence="14 15">
    <name type="scientific">Monopterus albus</name>
    <name type="common">Swamp eel</name>
    <dbReference type="NCBI Taxonomy" id="43700"/>
    <lineage>
        <taxon>Eukaryota</taxon>
        <taxon>Metazoa</taxon>
        <taxon>Chordata</taxon>
        <taxon>Craniata</taxon>
        <taxon>Vertebrata</taxon>
        <taxon>Euteleostomi</taxon>
        <taxon>Actinopterygii</taxon>
        <taxon>Neopterygii</taxon>
        <taxon>Teleostei</taxon>
        <taxon>Neoteleostei</taxon>
        <taxon>Acanthomorphata</taxon>
        <taxon>Anabantaria</taxon>
        <taxon>Synbranchiformes</taxon>
        <taxon>Synbranchidae</taxon>
        <taxon>Monopterus</taxon>
    </lineage>
</organism>
<dbReference type="Ensembl" id="ENSMALT00000023436.1">
    <property type="protein sequence ID" value="ENSMALP00000022998.1"/>
    <property type="gene ID" value="ENSMALG00000016044.1"/>
</dbReference>
<evidence type="ECO:0000313" key="14">
    <source>
        <dbReference type="Ensembl" id="ENSMALP00000022998.1"/>
    </source>
</evidence>
<feature type="zinc finger region" description="C3H1-type" evidence="11">
    <location>
        <begin position="200"/>
        <end position="227"/>
    </location>
</feature>
<dbReference type="EC" id="2.3.2.27" evidence="3"/>
<comment type="catalytic activity">
    <reaction evidence="1">
        <text>S-ubiquitinyl-[E2 ubiquitin-conjugating enzyme]-L-cysteine + [acceptor protein]-L-lysine = [E2 ubiquitin-conjugating enzyme]-L-cysteine + N(6)-ubiquitinyl-[acceptor protein]-L-lysine.</text>
        <dbReference type="EC" id="2.3.2.27"/>
    </reaction>
</comment>
<dbReference type="InterPro" id="IPR013083">
    <property type="entry name" value="Znf_RING/FYVE/PHD"/>
</dbReference>
<dbReference type="PROSITE" id="PS50089">
    <property type="entry name" value="ZF_RING_2"/>
    <property type="match status" value="1"/>
</dbReference>
<evidence type="ECO:0000256" key="1">
    <source>
        <dbReference type="ARBA" id="ARBA00000900"/>
    </source>
</evidence>
<dbReference type="InterPro" id="IPR017907">
    <property type="entry name" value="Znf_RING_CS"/>
</dbReference>
<evidence type="ECO:0000256" key="9">
    <source>
        <dbReference type="ARBA" id="ARBA00022833"/>
    </source>
</evidence>
<keyword evidence="6" id="KW-0677">Repeat</keyword>
<dbReference type="PANTHER" id="PTHR11224">
    <property type="entry name" value="MAKORIN-RELATED"/>
    <property type="match status" value="1"/>
</dbReference>
<reference evidence="14" key="1">
    <citation type="submission" date="2025-08" db="UniProtKB">
        <authorList>
            <consortium name="Ensembl"/>
        </authorList>
    </citation>
    <scope>IDENTIFICATION</scope>
</reference>
<keyword evidence="4" id="KW-0808">Transferase</keyword>
<evidence type="ECO:0000313" key="15">
    <source>
        <dbReference type="Proteomes" id="UP000261600"/>
    </source>
</evidence>
<comment type="pathway">
    <text evidence="2">Protein modification; protein ubiquitination.</text>
</comment>
<dbReference type="GO" id="GO:0000209">
    <property type="term" value="P:protein polyubiquitination"/>
    <property type="evidence" value="ECO:0007669"/>
    <property type="project" value="InterPro"/>
</dbReference>
<dbReference type="PROSITE" id="PS50103">
    <property type="entry name" value="ZF_C3H1"/>
    <property type="match status" value="1"/>
</dbReference>
<keyword evidence="8" id="KW-0833">Ubl conjugation pathway</keyword>
<dbReference type="Proteomes" id="UP000261600">
    <property type="component" value="Unplaced"/>
</dbReference>
<keyword evidence="9 11" id="KW-0862">Zinc</keyword>
<evidence type="ECO:0000256" key="6">
    <source>
        <dbReference type="ARBA" id="ARBA00022737"/>
    </source>
</evidence>
<dbReference type="GO" id="GO:0061630">
    <property type="term" value="F:ubiquitin protein ligase activity"/>
    <property type="evidence" value="ECO:0007669"/>
    <property type="project" value="UniProtKB-EC"/>
</dbReference>
<dbReference type="GO" id="GO:0008270">
    <property type="term" value="F:zinc ion binding"/>
    <property type="evidence" value="ECO:0007669"/>
    <property type="project" value="UniProtKB-KW"/>
</dbReference>
<keyword evidence="7 11" id="KW-0863">Zinc-finger</keyword>
<evidence type="ECO:0000256" key="10">
    <source>
        <dbReference type="ARBA" id="ARBA00042581"/>
    </source>
</evidence>
<dbReference type="UniPathway" id="UPA00143"/>
<evidence type="ECO:0000259" key="13">
    <source>
        <dbReference type="PROSITE" id="PS50103"/>
    </source>
</evidence>
<dbReference type="SMART" id="SM00184">
    <property type="entry name" value="RING"/>
    <property type="match status" value="1"/>
</dbReference>
<protein>
    <recommendedName>
        <fullName evidence="3">RING-type E3 ubiquitin transferase</fullName>
        <ecNumber evidence="3">2.3.2.27</ecNumber>
    </recommendedName>
    <alternativeName>
        <fullName evidence="10">RING-type E3 ubiquitin transferase makorin-1</fullName>
    </alternativeName>
</protein>
<evidence type="ECO:0000256" key="3">
    <source>
        <dbReference type="ARBA" id="ARBA00012483"/>
    </source>
</evidence>
<evidence type="ECO:0000256" key="2">
    <source>
        <dbReference type="ARBA" id="ARBA00004906"/>
    </source>
</evidence>
<feature type="domain" description="C3H1-type" evidence="13">
    <location>
        <begin position="200"/>
        <end position="227"/>
    </location>
</feature>
<keyword evidence="5 11" id="KW-0479">Metal-binding</keyword>
<keyword evidence="15" id="KW-1185">Reference proteome</keyword>
<dbReference type="Gene3D" id="3.30.40.10">
    <property type="entry name" value="Zinc/RING finger domain, C3HC4 (zinc finger)"/>
    <property type="match status" value="1"/>
</dbReference>
<dbReference type="AlphaFoldDB" id="A0A3Q3JR68"/>
<evidence type="ECO:0000256" key="8">
    <source>
        <dbReference type="ARBA" id="ARBA00022786"/>
    </source>
</evidence>
<dbReference type="InterPro" id="IPR036855">
    <property type="entry name" value="Znf_CCCH_sf"/>
</dbReference>
<proteinExistence type="predicted"/>
<evidence type="ECO:0000256" key="5">
    <source>
        <dbReference type="ARBA" id="ARBA00022723"/>
    </source>
</evidence>
<evidence type="ECO:0000256" key="4">
    <source>
        <dbReference type="ARBA" id="ARBA00022679"/>
    </source>
</evidence>